<dbReference type="GO" id="GO:0070403">
    <property type="term" value="F:NAD+ binding"/>
    <property type="evidence" value="ECO:0007669"/>
    <property type="project" value="InterPro"/>
</dbReference>
<protein>
    <recommendedName>
        <fullName evidence="9">Deacetylase sirtuin-type domain-containing protein</fullName>
    </recommendedName>
</protein>
<dbReference type="EMBL" id="AYSA01000162">
    <property type="protein sequence ID" value="ESZ95870.1"/>
    <property type="molecule type" value="Genomic_DNA"/>
</dbReference>
<keyword evidence="11" id="KW-1185">Reference proteome</keyword>
<dbReference type="PANTHER" id="PTHR11085">
    <property type="entry name" value="NAD-DEPENDENT PROTEIN DEACYLASE SIRTUIN-5, MITOCHONDRIAL-RELATED"/>
    <property type="match status" value="1"/>
</dbReference>
<name>W9CN03_SCLBF</name>
<dbReference type="HOGENOM" id="CLU_023643_0_0_1"/>
<dbReference type="InterPro" id="IPR003000">
    <property type="entry name" value="Sirtuin"/>
</dbReference>
<organism evidence="10 11">
    <name type="scientific">Sclerotinia borealis (strain F-4128)</name>
    <dbReference type="NCBI Taxonomy" id="1432307"/>
    <lineage>
        <taxon>Eukaryota</taxon>
        <taxon>Fungi</taxon>
        <taxon>Dikarya</taxon>
        <taxon>Ascomycota</taxon>
        <taxon>Pezizomycotina</taxon>
        <taxon>Leotiomycetes</taxon>
        <taxon>Helotiales</taxon>
        <taxon>Sclerotiniaceae</taxon>
        <taxon>Sclerotinia</taxon>
    </lineage>
</organism>
<dbReference type="OrthoDB" id="420264at2759"/>
<feature type="binding site" evidence="7">
    <location>
        <position position="184"/>
    </location>
    <ligand>
        <name>Zn(2+)</name>
        <dbReference type="ChEBI" id="CHEBI:29105"/>
    </ligand>
</feature>
<proteinExistence type="inferred from homology"/>
<feature type="compositionally biased region" description="Polar residues" evidence="8">
    <location>
        <begin position="435"/>
        <end position="456"/>
    </location>
</feature>
<dbReference type="InterPro" id="IPR050134">
    <property type="entry name" value="NAD-dep_sirtuin_deacylases"/>
</dbReference>
<feature type="compositionally biased region" description="Basic and acidic residues" evidence="8">
    <location>
        <begin position="420"/>
        <end position="434"/>
    </location>
</feature>
<keyword evidence="3" id="KW-0808">Transferase</keyword>
<evidence type="ECO:0000256" key="8">
    <source>
        <dbReference type="SAM" id="MobiDB-lite"/>
    </source>
</evidence>
<reference evidence="10 11" key="1">
    <citation type="journal article" date="2014" name="Genome Announc.">
        <title>Draft genome sequence of Sclerotinia borealis, a psychrophilic plant pathogenic fungus.</title>
        <authorList>
            <person name="Mardanov A.V."/>
            <person name="Beletsky A.V."/>
            <person name="Kadnikov V.V."/>
            <person name="Ignatov A.N."/>
            <person name="Ravin N.V."/>
        </authorList>
    </citation>
    <scope>NUCLEOTIDE SEQUENCE [LARGE SCALE GENOMIC DNA]</scope>
    <source>
        <strain evidence="11">F-4157</strain>
    </source>
</reference>
<evidence type="ECO:0000256" key="6">
    <source>
        <dbReference type="ARBA" id="ARBA00023027"/>
    </source>
</evidence>
<evidence type="ECO:0000256" key="7">
    <source>
        <dbReference type="PROSITE-ProRule" id="PRU00236"/>
    </source>
</evidence>
<gene>
    <name evidence="10" type="ORF">SBOR_3764</name>
</gene>
<feature type="domain" description="Deacetylase sirtuin-type" evidence="9">
    <location>
        <begin position="17"/>
        <end position="279"/>
    </location>
</feature>
<dbReference type="STRING" id="1432307.W9CN03"/>
<dbReference type="PANTHER" id="PTHR11085:SF6">
    <property type="entry name" value="NAD-DEPENDENT PROTEIN DEACETYLASE SIRTUIN-2"/>
    <property type="match status" value="1"/>
</dbReference>
<evidence type="ECO:0000256" key="3">
    <source>
        <dbReference type="ARBA" id="ARBA00022679"/>
    </source>
</evidence>
<feature type="region of interest" description="Disordered" evidence="8">
    <location>
        <begin position="412"/>
        <end position="456"/>
    </location>
</feature>
<feature type="binding site" evidence="7">
    <location>
        <position position="179"/>
    </location>
    <ligand>
        <name>Zn(2+)</name>
        <dbReference type="ChEBI" id="CHEBI:29105"/>
    </ligand>
</feature>
<feature type="region of interest" description="Disordered" evidence="8">
    <location>
        <begin position="338"/>
        <end position="371"/>
    </location>
</feature>
<feature type="compositionally biased region" description="Polar residues" evidence="8">
    <location>
        <begin position="339"/>
        <end position="354"/>
    </location>
</feature>
<comment type="similarity">
    <text evidence="2">Belongs to the sirtuin family. Class I subfamily.</text>
</comment>
<dbReference type="InterPro" id="IPR026591">
    <property type="entry name" value="Sirtuin_cat_small_dom_sf"/>
</dbReference>
<dbReference type="InterPro" id="IPR029035">
    <property type="entry name" value="DHS-like_NAD/FAD-binding_dom"/>
</dbReference>
<keyword evidence="5 7" id="KW-0862">Zinc</keyword>
<evidence type="ECO:0000256" key="5">
    <source>
        <dbReference type="ARBA" id="ARBA00022833"/>
    </source>
</evidence>
<dbReference type="InterPro" id="IPR026590">
    <property type="entry name" value="Ssirtuin_cat_dom"/>
</dbReference>
<comment type="caution">
    <text evidence="10">The sequence shown here is derived from an EMBL/GenBank/DDBJ whole genome shotgun (WGS) entry which is preliminary data.</text>
</comment>
<dbReference type="Gene3D" id="3.40.50.1220">
    <property type="entry name" value="TPP-binding domain"/>
    <property type="match status" value="1"/>
</dbReference>
<dbReference type="CDD" id="cd01408">
    <property type="entry name" value="SIRT1"/>
    <property type="match status" value="1"/>
</dbReference>
<evidence type="ECO:0000313" key="11">
    <source>
        <dbReference type="Proteomes" id="UP000019487"/>
    </source>
</evidence>
<sequence>MGQEASQPQIDPNNPPHTLSARSIEGVAEFIKSGKAKDIVVLTGAGISTSAGIPDFRSPETGLYANLAALDLPYPEAVFDIDFFRENPAPFYMLARELYPGKFYPTVSHAFLALLDKKGLLTMLFTQNIDCLERRAGVSSEKVIEAHGSFASQRCIDCKTEYPEDLMKKAVEDGDPASCLVPQCGGLIKPDIVFFGEQLPEAFHIHKLDPATADLVIVMGTSLSVQPFATLPSLPAEEVPRLLFNMVSVGDFGSRLDDVVVLGDCDSGVRKFADALGWRDELEELWVSIGGNTKQKEAEKVEEARLNLSRDELLDADFERLNGEIDEVLTISDNHTHRVNATLQKNPTTKSTPSFPAPESMPTRPSTEVAADRSPLLTDITNGVPLNKATTTYRSTPIIDEKFAHAHAHAQPTLPAQHTPPDHRDNHDENRENESQVLDTTMPQNKPNSFDISLKT</sequence>
<dbReference type="GO" id="GO:0005634">
    <property type="term" value="C:nucleus"/>
    <property type="evidence" value="ECO:0007669"/>
    <property type="project" value="TreeGrafter"/>
</dbReference>
<accession>W9CN03</accession>
<keyword evidence="6" id="KW-0520">NAD</keyword>
<feature type="binding site" evidence="7">
    <location>
        <position position="158"/>
    </location>
    <ligand>
        <name>Zn(2+)</name>
        <dbReference type="ChEBI" id="CHEBI:29105"/>
    </ligand>
</feature>
<feature type="binding site" evidence="7">
    <location>
        <position position="155"/>
    </location>
    <ligand>
        <name>Zn(2+)</name>
        <dbReference type="ChEBI" id="CHEBI:29105"/>
    </ligand>
</feature>
<dbReference type="Proteomes" id="UP000019487">
    <property type="component" value="Unassembled WGS sequence"/>
</dbReference>
<dbReference type="Gene3D" id="3.30.1600.10">
    <property type="entry name" value="SIR2/SIRT2 'Small Domain"/>
    <property type="match status" value="1"/>
</dbReference>
<dbReference type="GO" id="GO:0017136">
    <property type="term" value="F:histone deacetylase activity, NAD-dependent"/>
    <property type="evidence" value="ECO:0007669"/>
    <property type="project" value="TreeGrafter"/>
</dbReference>
<evidence type="ECO:0000259" key="9">
    <source>
        <dbReference type="PROSITE" id="PS50305"/>
    </source>
</evidence>
<evidence type="ECO:0000256" key="2">
    <source>
        <dbReference type="ARBA" id="ARBA00006924"/>
    </source>
</evidence>
<evidence type="ECO:0000256" key="1">
    <source>
        <dbReference type="ARBA" id="ARBA00001947"/>
    </source>
</evidence>
<dbReference type="SUPFAM" id="SSF52467">
    <property type="entry name" value="DHS-like NAD/FAD-binding domain"/>
    <property type="match status" value="1"/>
</dbReference>
<dbReference type="GO" id="GO:0046872">
    <property type="term" value="F:metal ion binding"/>
    <property type="evidence" value="ECO:0007669"/>
    <property type="project" value="UniProtKB-KW"/>
</dbReference>
<keyword evidence="4 7" id="KW-0479">Metal-binding</keyword>
<dbReference type="Pfam" id="PF02146">
    <property type="entry name" value="SIR2"/>
    <property type="match status" value="1"/>
</dbReference>
<comment type="cofactor">
    <cofactor evidence="1">
        <name>Zn(2+)</name>
        <dbReference type="ChEBI" id="CHEBI:29105"/>
    </cofactor>
</comment>
<feature type="active site" description="Proton acceptor" evidence="7">
    <location>
        <position position="147"/>
    </location>
</feature>
<dbReference type="AlphaFoldDB" id="W9CN03"/>
<evidence type="ECO:0000313" key="10">
    <source>
        <dbReference type="EMBL" id="ESZ95870.1"/>
    </source>
</evidence>
<dbReference type="PROSITE" id="PS50305">
    <property type="entry name" value="SIRTUIN"/>
    <property type="match status" value="1"/>
</dbReference>
<evidence type="ECO:0000256" key="4">
    <source>
        <dbReference type="ARBA" id="ARBA00022723"/>
    </source>
</evidence>